<dbReference type="Proteomes" id="UP001172159">
    <property type="component" value="Unassembled WGS sequence"/>
</dbReference>
<evidence type="ECO:0000256" key="1">
    <source>
        <dbReference type="SAM" id="MobiDB-lite"/>
    </source>
</evidence>
<gene>
    <name evidence="2" type="ORF">B0T21DRAFT_397886</name>
</gene>
<evidence type="ECO:0000313" key="3">
    <source>
        <dbReference type="Proteomes" id="UP001172159"/>
    </source>
</evidence>
<protein>
    <submittedName>
        <fullName evidence="2">Uncharacterized protein</fullName>
    </submittedName>
</protein>
<feature type="region of interest" description="Disordered" evidence="1">
    <location>
        <begin position="166"/>
        <end position="263"/>
    </location>
</feature>
<reference evidence="2" key="1">
    <citation type="submission" date="2023-06" db="EMBL/GenBank/DDBJ databases">
        <title>Genome-scale phylogeny and comparative genomics of the fungal order Sordariales.</title>
        <authorList>
            <consortium name="Lawrence Berkeley National Laboratory"/>
            <person name="Hensen N."/>
            <person name="Bonometti L."/>
            <person name="Westerberg I."/>
            <person name="Brannstrom I.O."/>
            <person name="Guillou S."/>
            <person name="Cros-Aarteil S."/>
            <person name="Calhoun S."/>
            <person name="Haridas S."/>
            <person name="Kuo A."/>
            <person name="Mondo S."/>
            <person name="Pangilinan J."/>
            <person name="Riley R."/>
            <person name="Labutti K."/>
            <person name="Andreopoulos B."/>
            <person name="Lipzen A."/>
            <person name="Chen C."/>
            <person name="Yanf M."/>
            <person name="Daum C."/>
            <person name="Ng V."/>
            <person name="Clum A."/>
            <person name="Steindorff A."/>
            <person name="Ohm R."/>
            <person name="Martin F."/>
            <person name="Silar P."/>
            <person name="Natvig D."/>
            <person name="Lalanne C."/>
            <person name="Gautier V."/>
            <person name="Ament-Velasquez S.L."/>
            <person name="Kruys A."/>
            <person name="Hutchinson M.I."/>
            <person name="Powell A.J."/>
            <person name="Barry K."/>
            <person name="Miller A.N."/>
            <person name="Grigoriev I.V."/>
            <person name="Debuchy R."/>
            <person name="Gladieux P."/>
            <person name="Thoren M.H."/>
            <person name="Johannesson H."/>
        </authorList>
    </citation>
    <scope>NUCLEOTIDE SEQUENCE</scope>
    <source>
        <strain evidence="2">CBS 540.89</strain>
    </source>
</reference>
<feature type="compositionally biased region" description="Basic and acidic residues" evidence="1">
    <location>
        <begin position="246"/>
        <end position="263"/>
    </location>
</feature>
<proteinExistence type="predicted"/>
<feature type="compositionally biased region" description="Acidic residues" evidence="1">
    <location>
        <begin position="180"/>
        <end position="192"/>
    </location>
</feature>
<keyword evidence="3" id="KW-1185">Reference proteome</keyword>
<name>A0AA40EXW4_9PEZI</name>
<evidence type="ECO:0000313" key="2">
    <source>
        <dbReference type="EMBL" id="KAK0747552.1"/>
    </source>
</evidence>
<sequence>MPDSENDQTEPAEADRLALEDRMEEALTLLDIAFHKLIGVKKSTPGVKVTKKNNELPSLIDIAPAKVESMMPGYIDPEMWDLEEEIEGEVRKQLWLRCQTGIRADPIKKNNTTQAKLEEASQEDTPQSQLDGREFAWENYGPLGCEDALIRHSLSNPDYYLPTMNQTTDYYDVPEGNYDHDDDEYYEDDSSSDTDSLPGCSSADVEPIPSDDWLGSSEGDYFYTDGFGNVVSLPQDSDTGEPEGVDWDRSSSVDTMDFEHDTD</sequence>
<organism evidence="2 3">
    <name type="scientific">Apiosordaria backusii</name>
    <dbReference type="NCBI Taxonomy" id="314023"/>
    <lineage>
        <taxon>Eukaryota</taxon>
        <taxon>Fungi</taxon>
        <taxon>Dikarya</taxon>
        <taxon>Ascomycota</taxon>
        <taxon>Pezizomycotina</taxon>
        <taxon>Sordariomycetes</taxon>
        <taxon>Sordariomycetidae</taxon>
        <taxon>Sordariales</taxon>
        <taxon>Lasiosphaeriaceae</taxon>
        <taxon>Apiosordaria</taxon>
    </lineage>
</organism>
<dbReference type="EMBL" id="JAUKTV010000001">
    <property type="protein sequence ID" value="KAK0747552.1"/>
    <property type="molecule type" value="Genomic_DNA"/>
</dbReference>
<dbReference type="AlphaFoldDB" id="A0AA40EXW4"/>
<accession>A0AA40EXW4</accession>
<feature type="region of interest" description="Disordered" evidence="1">
    <location>
        <begin position="109"/>
        <end position="129"/>
    </location>
</feature>
<comment type="caution">
    <text evidence="2">The sequence shown here is derived from an EMBL/GenBank/DDBJ whole genome shotgun (WGS) entry which is preliminary data.</text>
</comment>